<evidence type="ECO:0000256" key="1">
    <source>
        <dbReference type="SAM" id="MobiDB-lite"/>
    </source>
</evidence>
<feature type="compositionally biased region" description="Basic and acidic residues" evidence="1">
    <location>
        <begin position="235"/>
        <end position="249"/>
    </location>
</feature>
<accession>A0A7S2ZNX8</accession>
<name>A0A7S2ZNX8_9RHOD</name>
<gene>
    <name evidence="2" type="ORF">RMAR00112_LOCUS14456</name>
</gene>
<sequence length="433" mass="48047">MEFLKGCHLDIRPNIYWWYRGEVISPAIEVRLLDSTGSVLQCEESLEIRVSLALADDLMDTMSLNSKGQRALFGTRTKRMKDFTAKFDDLALNVDMGDDRLEGLMFVASASGDFNGVYVSPHPFVSATLAAPPFSCPICSNPKEAHPTARDCICDDCAKIILTPLRSPDEDIGSSRRASKATKDQQAGSKDSTGTPLRVELEDRRKSKAMEAATERPRSEGTSGEPSGGPATPSKAREENPKRPRRESSAAKSPSYGRTRDTRASLEAKLAVEIETNMPLSKKVGRSTNNVSRDRCAEQATSQDKPQIKGAGREKRVLERHPAPTTQAHGKSLETRNMEESPGHCESRVTTRNQVSWQANRIPKLQIAMVDHWKRMFVLAPNALSLSRLECGSRNRNSRRRYQNPPIHLACLSAKSFQPSPGLPFHRSIRNLH</sequence>
<dbReference type="EMBL" id="HBHW01018810">
    <property type="protein sequence ID" value="CAE0046477.1"/>
    <property type="molecule type" value="Transcribed_RNA"/>
</dbReference>
<proteinExistence type="predicted"/>
<feature type="compositionally biased region" description="Basic and acidic residues" evidence="1">
    <location>
        <begin position="311"/>
        <end position="322"/>
    </location>
</feature>
<feature type="compositionally biased region" description="Basic and acidic residues" evidence="1">
    <location>
        <begin position="199"/>
        <end position="219"/>
    </location>
</feature>
<feature type="region of interest" description="Disordered" evidence="1">
    <location>
        <begin position="281"/>
        <end position="351"/>
    </location>
</feature>
<reference evidence="2" key="1">
    <citation type="submission" date="2021-01" db="EMBL/GenBank/DDBJ databases">
        <authorList>
            <person name="Corre E."/>
            <person name="Pelletier E."/>
            <person name="Niang G."/>
            <person name="Scheremetjew M."/>
            <person name="Finn R."/>
            <person name="Kale V."/>
            <person name="Holt S."/>
            <person name="Cochrane G."/>
            <person name="Meng A."/>
            <person name="Brown T."/>
            <person name="Cohen L."/>
        </authorList>
    </citation>
    <scope>NUCLEOTIDE SEQUENCE</scope>
    <source>
        <strain evidence="2">CCMP 769</strain>
    </source>
</reference>
<organism evidence="2">
    <name type="scientific">Rhodosorus marinus</name>
    <dbReference type="NCBI Taxonomy" id="101924"/>
    <lineage>
        <taxon>Eukaryota</taxon>
        <taxon>Rhodophyta</taxon>
        <taxon>Stylonematophyceae</taxon>
        <taxon>Stylonematales</taxon>
        <taxon>Stylonemataceae</taxon>
        <taxon>Rhodosorus</taxon>
    </lineage>
</organism>
<feature type="region of interest" description="Disordered" evidence="1">
    <location>
        <begin position="167"/>
        <end position="263"/>
    </location>
</feature>
<evidence type="ECO:0000313" key="2">
    <source>
        <dbReference type="EMBL" id="CAE0046477.1"/>
    </source>
</evidence>
<protein>
    <submittedName>
        <fullName evidence="2">Uncharacterized protein</fullName>
    </submittedName>
</protein>
<feature type="compositionally biased region" description="Basic and acidic residues" evidence="1">
    <location>
        <begin position="331"/>
        <end position="349"/>
    </location>
</feature>
<feature type="compositionally biased region" description="Low complexity" evidence="1">
    <location>
        <begin position="220"/>
        <end position="234"/>
    </location>
</feature>
<feature type="compositionally biased region" description="Polar residues" evidence="1">
    <location>
        <begin position="184"/>
        <end position="195"/>
    </location>
</feature>
<dbReference type="AlphaFoldDB" id="A0A7S2ZNX8"/>